<feature type="compositionally biased region" description="Basic and acidic residues" evidence="8">
    <location>
        <begin position="33"/>
        <end position="46"/>
    </location>
</feature>
<evidence type="ECO:0000256" key="6">
    <source>
        <dbReference type="ARBA" id="ARBA00022989"/>
    </source>
</evidence>
<feature type="transmembrane region" description="Helical" evidence="9">
    <location>
        <begin position="545"/>
        <end position="566"/>
    </location>
</feature>
<keyword evidence="2" id="KW-1003">Cell membrane</keyword>
<feature type="transmembrane region" description="Helical" evidence="9">
    <location>
        <begin position="333"/>
        <end position="351"/>
    </location>
</feature>
<keyword evidence="7 9" id="KW-0472">Membrane</keyword>
<evidence type="ECO:0000256" key="2">
    <source>
        <dbReference type="ARBA" id="ARBA00022475"/>
    </source>
</evidence>
<keyword evidence="6 9" id="KW-1133">Transmembrane helix</keyword>
<feature type="transmembrane region" description="Helical" evidence="9">
    <location>
        <begin position="372"/>
        <end position="394"/>
    </location>
</feature>
<keyword evidence="4" id="KW-0133">Cell shape</keyword>
<gene>
    <name evidence="10" type="primary">murJ</name>
    <name evidence="10" type="ORF">RM649_22010</name>
</gene>
<keyword evidence="11" id="KW-1185">Reference proteome</keyword>
<evidence type="ECO:0000256" key="4">
    <source>
        <dbReference type="ARBA" id="ARBA00022960"/>
    </source>
</evidence>
<evidence type="ECO:0000256" key="3">
    <source>
        <dbReference type="ARBA" id="ARBA00022692"/>
    </source>
</evidence>
<dbReference type="NCBIfam" id="TIGR01695">
    <property type="entry name" value="murJ_mviN"/>
    <property type="match status" value="1"/>
</dbReference>
<dbReference type="RefSeq" id="WP_311658924.1">
    <property type="nucleotide sequence ID" value="NZ_JAVREX010000009.1"/>
</dbReference>
<keyword evidence="3 9" id="KW-0812">Transmembrane</keyword>
<feature type="transmembrane region" description="Helical" evidence="9">
    <location>
        <begin position="242"/>
        <end position="264"/>
    </location>
</feature>
<reference evidence="11" key="1">
    <citation type="submission" date="2023-07" db="EMBL/GenBank/DDBJ databases">
        <title>30 novel species of actinomycetes from the DSMZ collection.</title>
        <authorList>
            <person name="Nouioui I."/>
        </authorList>
    </citation>
    <scope>NUCLEOTIDE SEQUENCE [LARGE SCALE GENOMIC DNA]</scope>
    <source>
        <strain evidence="11">DSM 41770</strain>
    </source>
</reference>
<evidence type="ECO:0000256" key="8">
    <source>
        <dbReference type="SAM" id="MobiDB-lite"/>
    </source>
</evidence>
<dbReference type="CDD" id="cd13123">
    <property type="entry name" value="MATE_MurJ_like"/>
    <property type="match status" value="1"/>
</dbReference>
<comment type="caution">
    <text evidence="10">The sequence shown here is derived from an EMBL/GenBank/DDBJ whole genome shotgun (WGS) entry which is preliminary data.</text>
</comment>
<evidence type="ECO:0000313" key="11">
    <source>
        <dbReference type="Proteomes" id="UP001183777"/>
    </source>
</evidence>
<feature type="transmembrane region" description="Helical" evidence="9">
    <location>
        <begin position="291"/>
        <end position="313"/>
    </location>
</feature>
<feature type="transmembrane region" description="Helical" evidence="9">
    <location>
        <begin position="473"/>
        <end position="495"/>
    </location>
</feature>
<feature type="transmembrane region" description="Helical" evidence="9">
    <location>
        <begin position="136"/>
        <end position="157"/>
    </location>
</feature>
<evidence type="ECO:0000256" key="7">
    <source>
        <dbReference type="ARBA" id="ARBA00023136"/>
    </source>
</evidence>
<dbReference type="InterPro" id="IPR051050">
    <property type="entry name" value="Lipid_II_flippase_MurJ/MviN"/>
</dbReference>
<evidence type="ECO:0000313" key="10">
    <source>
        <dbReference type="EMBL" id="MDT0430310.1"/>
    </source>
</evidence>
<dbReference type="PANTHER" id="PTHR47019:SF1">
    <property type="entry name" value="LIPID II FLIPPASE MURJ"/>
    <property type="match status" value="1"/>
</dbReference>
<dbReference type="Proteomes" id="UP001183777">
    <property type="component" value="Unassembled WGS sequence"/>
</dbReference>
<organism evidence="10 11">
    <name type="scientific">Streptomyces salyersiae</name>
    <dbReference type="NCBI Taxonomy" id="3075530"/>
    <lineage>
        <taxon>Bacteria</taxon>
        <taxon>Bacillati</taxon>
        <taxon>Actinomycetota</taxon>
        <taxon>Actinomycetes</taxon>
        <taxon>Kitasatosporales</taxon>
        <taxon>Streptomycetaceae</taxon>
        <taxon>Streptomyces</taxon>
    </lineage>
</organism>
<evidence type="ECO:0000256" key="9">
    <source>
        <dbReference type="SAM" id="Phobius"/>
    </source>
</evidence>
<evidence type="ECO:0000256" key="5">
    <source>
        <dbReference type="ARBA" id="ARBA00022984"/>
    </source>
</evidence>
<dbReference type="PANTHER" id="PTHR47019">
    <property type="entry name" value="LIPID II FLIPPASE MURJ"/>
    <property type="match status" value="1"/>
</dbReference>
<proteinExistence type="predicted"/>
<sequence>MVDGANGVTQAVPEQWQLQSDGRDAVRRKKADSRKDRGRKQEDGKADGGPVRASLLMAVGTVVSRATGLIRQVLQAAALGTGLLASTYNTANTVPTSLYTLLIGGALNAVLVPQLVRARATQPDGGRAYEQRLATLVVCVLAVGTALAVCAAPQIVGLYMRDTPESHDAFALTVTFARFLLPQIFFYGLFSIYGQLLNAREKFGAMMWTPVLNNVVLVGMFAAYVGLMTVPDRVEDITAAQVRLLGIGTTAGVAVQALALLPFARAAGFRFRPRFDWRGTGLGKSAHAAKWTLLFVLANQVALTVVTNFANAADQELPQAGAGYSAYTYAQTIWLLPQSIVTVSLVTALLPRMSRAAAEGRIPDLRADLARGLRISGVVIVPAAFLLLAFGTQISTLLFAHGAADAASARPLGYMLQAFGLGLIPFSAQYLLLRGFYAFEDTRTPFLMAAWIAVVDIVLATGCHLLLPARWAVVGMAGAYTLSYAAGLALTVLLLRRRLGGRLDDGGLRRTYGKLLCAAVPAAGLGWAAARACGTALGAGTWPTAVALVAGVVTLALVYLLLARFLKVDELRRLPGMR</sequence>
<accession>A0ABU2RN84</accession>
<protein>
    <submittedName>
        <fullName evidence="10">Murein biosynthesis integral membrane protein MurJ</fullName>
    </submittedName>
</protein>
<feature type="transmembrane region" description="Helical" evidence="9">
    <location>
        <begin position="169"/>
        <end position="190"/>
    </location>
</feature>
<feature type="region of interest" description="Disordered" evidence="8">
    <location>
        <begin position="1"/>
        <end position="48"/>
    </location>
</feature>
<name>A0ABU2RN84_9ACTN</name>
<dbReference type="EMBL" id="JAVREX010000009">
    <property type="protein sequence ID" value="MDT0430310.1"/>
    <property type="molecule type" value="Genomic_DNA"/>
</dbReference>
<comment type="subcellular location">
    <subcellularLocation>
        <location evidence="1">Cell membrane</location>
        <topology evidence="1">Multi-pass membrane protein</topology>
    </subcellularLocation>
</comment>
<feature type="transmembrane region" description="Helical" evidence="9">
    <location>
        <begin position="97"/>
        <end position="116"/>
    </location>
</feature>
<evidence type="ECO:0000256" key="1">
    <source>
        <dbReference type="ARBA" id="ARBA00004651"/>
    </source>
</evidence>
<dbReference type="Pfam" id="PF03023">
    <property type="entry name" value="MurJ"/>
    <property type="match status" value="1"/>
</dbReference>
<feature type="transmembrane region" description="Helical" evidence="9">
    <location>
        <begin position="414"/>
        <end position="433"/>
    </location>
</feature>
<feature type="transmembrane region" description="Helical" evidence="9">
    <location>
        <begin position="211"/>
        <end position="230"/>
    </location>
</feature>
<dbReference type="InterPro" id="IPR004268">
    <property type="entry name" value="MurJ"/>
</dbReference>
<feature type="transmembrane region" description="Helical" evidence="9">
    <location>
        <begin position="445"/>
        <end position="467"/>
    </location>
</feature>
<feature type="transmembrane region" description="Helical" evidence="9">
    <location>
        <begin position="515"/>
        <end position="539"/>
    </location>
</feature>
<keyword evidence="5" id="KW-0573">Peptidoglycan synthesis</keyword>
<dbReference type="PRINTS" id="PR01806">
    <property type="entry name" value="VIRFACTRMVIN"/>
</dbReference>